<dbReference type="CDD" id="cd00229">
    <property type="entry name" value="SGNH_hydrolase"/>
    <property type="match status" value="1"/>
</dbReference>
<evidence type="ECO:0000313" key="3">
    <source>
        <dbReference type="Proteomes" id="UP000255163"/>
    </source>
</evidence>
<reference evidence="2 3" key="1">
    <citation type="submission" date="2018-06" db="EMBL/GenBank/DDBJ databases">
        <authorList>
            <consortium name="Pathogen Informatics"/>
            <person name="Doyle S."/>
        </authorList>
    </citation>
    <scope>NUCLEOTIDE SEQUENCE [LARGE SCALE GENOMIC DNA]</scope>
    <source>
        <strain evidence="2 3">NCTC12123</strain>
    </source>
</reference>
<dbReference type="SUPFAM" id="SSF52266">
    <property type="entry name" value="SGNH hydrolase"/>
    <property type="match status" value="1"/>
</dbReference>
<dbReference type="InterPro" id="IPR036514">
    <property type="entry name" value="SGNH_hydro_sf"/>
</dbReference>
<proteinExistence type="predicted"/>
<organism evidence="2 3">
    <name type="scientific">Enterobacter asburiae</name>
    <dbReference type="NCBI Taxonomy" id="61645"/>
    <lineage>
        <taxon>Bacteria</taxon>
        <taxon>Pseudomonadati</taxon>
        <taxon>Pseudomonadota</taxon>
        <taxon>Gammaproteobacteria</taxon>
        <taxon>Enterobacterales</taxon>
        <taxon>Enterobacteriaceae</taxon>
        <taxon>Enterobacter</taxon>
        <taxon>Enterobacter cloacae complex</taxon>
    </lineage>
</organism>
<accession>A0A376F3Z7</accession>
<dbReference type="AlphaFoldDB" id="A0A376F3Z7"/>
<gene>
    <name evidence="2" type="ORF">NCTC12123_00148</name>
</gene>
<dbReference type="EMBL" id="UFYI01000007">
    <property type="protein sequence ID" value="STD17986.1"/>
    <property type="molecule type" value="Genomic_DNA"/>
</dbReference>
<dbReference type="PANTHER" id="PTHR30383">
    <property type="entry name" value="THIOESTERASE 1/PROTEASE 1/LYSOPHOSPHOLIPASE L1"/>
    <property type="match status" value="1"/>
</dbReference>
<evidence type="ECO:0000313" key="2">
    <source>
        <dbReference type="EMBL" id="STD17986.1"/>
    </source>
</evidence>
<protein>
    <submittedName>
        <fullName evidence="2">GDSL-like Lipase/Acylhydrolase</fullName>
    </submittedName>
</protein>
<feature type="domain" description="SGNH hydrolase-type esterase" evidence="1">
    <location>
        <begin position="177"/>
        <end position="356"/>
    </location>
</feature>
<dbReference type="Gene3D" id="3.40.50.1110">
    <property type="entry name" value="SGNH hydrolase"/>
    <property type="match status" value="1"/>
</dbReference>
<evidence type="ECO:0000259" key="1">
    <source>
        <dbReference type="Pfam" id="PF13472"/>
    </source>
</evidence>
<dbReference type="RefSeq" id="WP_059346220.1">
    <property type="nucleotide sequence ID" value="NZ_CP011863.1"/>
</dbReference>
<dbReference type="Proteomes" id="UP000255163">
    <property type="component" value="Unassembled WGS sequence"/>
</dbReference>
<name>A0A376F3Z7_ENTAS</name>
<sequence>MKHLKILACLFISLSASAELPALADKYTTCNDDSCSNYVVNKFNIHPSFFGGHYVYSDMVYASKEYKNEGLLFTPEGPVMMFNQMTGKLLVAGKDFSVHGDHVSFPSSTTVDLAPVGFSKPDKEDKDFNVRVTLEYPFHQMSVSYKKNESMRLLMSGSITDLRKIIKDKKNLKITYFGDSITFGANATGIYSAPNQPPFTDLTSAYLAMIRGGDVQWYNPSVPGWNSANAVSDETGRMLKFDSDVYVIAFGVNDSNDIEPKTFVANIEKLIKDIKTKNNHARIVLMSPTRPNPEWVLPKKEYFEGYRKGLRGLSKKYERTTFIDITDVWNQILKRKNIWAITGNGVNHPGDFGHRVIAEALLTAFLGDDFS</sequence>
<keyword evidence="2" id="KW-0378">Hydrolase</keyword>
<dbReference type="InterPro" id="IPR013830">
    <property type="entry name" value="SGNH_hydro"/>
</dbReference>
<dbReference type="InterPro" id="IPR051532">
    <property type="entry name" value="Ester_Hydrolysis_Enzymes"/>
</dbReference>
<dbReference type="GO" id="GO:0016788">
    <property type="term" value="F:hydrolase activity, acting on ester bonds"/>
    <property type="evidence" value="ECO:0007669"/>
    <property type="project" value="UniProtKB-ARBA"/>
</dbReference>
<dbReference type="Pfam" id="PF13472">
    <property type="entry name" value="Lipase_GDSL_2"/>
    <property type="match status" value="1"/>
</dbReference>